<proteinExistence type="predicted"/>
<dbReference type="EMBL" id="BAABRI010000004">
    <property type="protein sequence ID" value="GAA5481778.1"/>
    <property type="molecule type" value="Genomic_DNA"/>
</dbReference>
<gene>
    <name evidence="2" type="primary">puuB</name>
    <name evidence="2" type="ORF">Hsar01_00989</name>
</gene>
<accession>A0ABP9UJH1</accession>
<protein>
    <submittedName>
        <fullName evidence="2">Gamma-glutamylputrescine oxidoreductase</fullName>
    </submittedName>
</protein>
<name>A0ABP9UJH1_9BACT</name>
<dbReference type="PANTHER" id="PTHR13847:SF201">
    <property type="entry name" value="PUTATIBE OXIDOREDUCTASE"/>
    <property type="match status" value="1"/>
</dbReference>
<dbReference type="InterPro" id="IPR006076">
    <property type="entry name" value="FAD-dep_OxRdtase"/>
</dbReference>
<comment type="caution">
    <text evidence="2">The sequence shown here is derived from an EMBL/GenBank/DDBJ whole genome shotgun (WGS) entry which is preliminary data.</text>
</comment>
<evidence type="ECO:0000259" key="1">
    <source>
        <dbReference type="Pfam" id="PF01266"/>
    </source>
</evidence>
<dbReference type="PANTHER" id="PTHR13847">
    <property type="entry name" value="SARCOSINE DEHYDROGENASE-RELATED"/>
    <property type="match status" value="1"/>
</dbReference>
<keyword evidence="3" id="KW-1185">Reference proteome</keyword>
<feature type="domain" description="FAD dependent oxidoreductase" evidence="1">
    <location>
        <begin position="31"/>
        <end position="382"/>
    </location>
</feature>
<evidence type="ECO:0000313" key="2">
    <source>
        <dbReference type="EMBL" id="GAA5481778.1"/>
    </source>
</evidence>
<dbReference type="InterPro" id="IPR036188">
    <property type="entry name" value="FAD/NAD-bd_sf"/>
</dbReference>
<dbReference type="Pfam" id="PF01266">
    <property type="entry name" value="DAO"/>
    <property type="match status" value="1"/>
</dbReference>
<dbReference type="SUPFAM" id="SSF51905">
    <property type="entry name" value="FAD/NAD(P)-binding domain"/>
    <property type="match status" value="1"/>
</dbReference>
<evidence type="ECO:0000313" key="3">
    <source>
        <dbReference type="Proteomes" id="UP001476282"/>
    </source>
</evidence>
<organism evidence="2 3">
    <name type="scientific">Haloferula sargassicola</name>
    <dbReference type="NCBI Taxonomy" id="490096"/>
    <lineage>
        <taxon>Bacteria</taxon>
        <taxon>Pseudomonadati</taxon>
        <taxon>Verrucomicrobiota</taxon>
        <taxon>Verrucomicrobiia</taxon>
        <taxon>Verrucomicrobiales</taxon>
        <taxon>Verrucomicrobiaceae</taxon>
        <taxon>Haloferula</taxon>
    </lineage>
</organism>
<dbReference type="Gene3D" id="3.50.50.60">
    <property type="entry name" value="FAD/NAD(P)-binding domain"/>
    <property type="match status" value="1"/>
</dbReference>
<dbReference type="RefSeq" id="WP_353565926.1">
    <property type="nucleotide sequence ID" value="NZ_BAABRI010000004.1"/>
</dbReference>
<dbReference type="Gene3D" id="3.30.9.10">
    <property type="entry name" value="D-Amino Acid Oxidase, subunit A, domain 2"/>
    <property type="match status" value="1"/>
</dbReference>
<dbReference type="Proteomes" id="UP001476282">
    <property type="component" value="Unassembled WGS sequence"/>
</dbReference>
<reference evidence="2 3" key="1">
    <citation type="submission" date="2024-02" db="EMBL/GenBank/DDBJ databases">
        <title>Haloferula sargassicola NBRC 104335.</title>
        <authorList>
            <person name="Ichikawa N."/>
            <person name="Katano-Makiyama Y."/>
            <person name="Hidaka K."/>
        </authorList>
    </citation>
    <scope>NUCLEOTIDE SEQUENCE [LARGE SCALE GENOMIC DNA]</scope>
    <source>
        <strain evidence="2 3">NBRC 104335</strain>
    </source>
</reference>
<sequence length="399" mass="43912">MNLTSDHPWWALKNGIPRTFPPLEGNTKCEVAILGAGITGAILAEALTADGHDVVVLDGREVCHGSTCASTALLQYEIDTHLVDLIEMHGRERAERAYLACHRSIDLLERKIGALGLECAFTRKDSVYLASKQEDVEPLQREAAARRRIGIEVEDWSAAEVSGRLGLPHPFALRSTQAAEVDPFRLAHGLLAAAVARGARVHDRTRVEEVVRDRTGALHLVTGRGHVGTRWLVVASGYEAVEMFGCGNLVSLHNSFALASEPMERRWWNDCLLWESARPYFYLRTDADGRAILGGEDIPFRSPAAREKALAAKVRKLEKRFHTMFPELPMETAYAWAGTFGETEDGLAYLGEKPDEPGCLFALGYGGNGITYSMTAAEIICEAVKGRRHEDAGVFAFDR</sequence>